<protein>
    <submittedName>
        <fullName evidence="1">Uncharacterized protein</fullName>
    </submittedName>
</protein>
<proteinExistence type="predicted"/>
<name>A0A1F4TK90_UNCSA</name>
<comment type="caution">
    <text evidence="1">The sequence shown here is derived from an EMBL/GenBank/DDBJ whole genome shotgun (WGS) entry which is preliminary data.</text>
</comment>
<gene>
    <name evidence="1" type="ORF">A2462_00155</name>
</gene>
<evidence type="ECO:0000313" key="2">
    <source>
        <dbReference type="Proteomes" id="UP000177309"/>
    </source>
</evidence>
<sequence length="94" mass="10676">MKEIAAILSGQIKPSTLKSTQKIESQTNSFIEVARGLVIDPGQAVVDKGLLWEMSFKRKDEKLVDLFDPEEEQEEVLNSLLKRLQNKLDNLFSD</sequence>
<organism evidence="1 2">
    <name type="scientific">candidate division WOR-1 bacterium RIFOXYC2_FULL_41_25</name>
    <dbReference type="NCBI Taxonomy" id="1802586"/>
    <lineage>
        <taxon>Bacteria</taxon>
        <taxon>Bacillati</taxon>
        <taxon>Saganbacteria</taxon>
    </lineage>
</organism>
<dbReference type="EMBL" id="MEUI01000050">
    <property type="protein sequence ID" value="OGC32463.1"/>
    <property type="molecule type" value="Genomic_DNA"/>
</dbReference>
<dbReference type="Proteomes" id="UP000177309">
    <property type="component" value="Unassembled WGS sequence"/>
</dbReference>
<evidence type="ECO:0000313" key="1">
    <source>
        <dbReference type="EMBL" id="OGC32463.1"/>
    </source>
</evidence>
<reference evidence="1 2" key="1">
    <citation type="journal article" date="2016" name="Nat. Commun.">
        <title>Thousands of microbial genomes shed light on interconnected biogeochemical processes in an aquifer system.</title>
        <authorList>
            <person name="Anantharaman K."/>
            <person name="Brown C.T."/>
            <person name="Hug L.A."/>
            <person name="Sharon I."/>
            <person name="Castelle C.J."/>
            <person name="Probst A.J."/>
            <person name="Thomas B.C."/>
            <person name="Singh A."/>
            <person name="Wilkins M.J."/>
            <person name="Karaoz U."/>
            <person name="Brodie E.L."/>
            <person name="Williams K.H."/>
            <person name="Hubbard S.S."/>
            <person name="Banfield J.F."/>
        </authorList>
    </citation>
    <scope>NUCLEOTIDE SEQUENCE [LARGE SCALE GENOMIC DNA]</scope>
</reference>
<accession>A0A1F4TK90</accession>
<dbReference type="AlphaFoldDB" id="A0A1F4TK90"/>